<evidence type="ECO:0000313" key="2">
    <source>
        <dbReference type="EMBL" id="GGT92035.1"/>
    </source>
</evidence>
<organism evidence="2 3">
    <name type="scientific">Streptomyces phaeofaciens</name>
    <dbReference type="NCBI Taxonomy" id="68254"/>
    <lineage>
        <taxon>Bacteria</taxon>
        <taxon>Bacillati</taxon>
        <taxon>Actinomycetota</taxon>
        <taxon>Actinomycetes</taxon>
        <taxon>Kitasatosporales</taxon>
        <taxon>Streptomycetaceae</taxon>
        <taxon>Streptomyces</taxon>
    </lineage>
</organism>
<evidence type="ECO:0000313" key="3">
    <source>
        <dbReference type="Proteomes" id="UP000646776"/>
    </source>
</evidence>
<comment type="caution">
    <text evidence="2">The sequence shown here is derived from an EMBL/GenBank/DDBJ whole genome shotgun (WGS) entry which is preliminary data.</text>
</comment>
<dbReference type="Proteomes" id="UP000646776">
    <property type="component" value="Unassembled WGS sequence"/>
</dbReference>
<dbReference type="NCBIfam" id="NF042935">
    <property type="entry name" value="SCO6880_fam"/>
    <property type="match status" value="1"/>
</dbReference>
<dbReference type="EMBL" id="BMSA01000040">
    <property type="protein sequence ID" value="GGT92035.1"/>
    <property type="molecule type" value="Genomic_DNA"/>
</dbReference>
<dbReference type="RefSeq" id="WP_189717758.1">
    <property type="nucleotide sequence ID" value="NZ_BMSA01000040.1"/>
</dbReference>
<keyword evidence="1" id="KW-1133">Transmembrane helix</keyword>
<feature type="transmembrane region" description="Helical" evidence="1">
    <location>
        <begin position="26"/>
        <end position="43"/>
    </location>
</feature>
<evidence type="ECO:0000256" key="1">
    <source>
        <dbReference type="SAM" id="Phobius"/>
    </source>
</evidence>
<protein>
    <recommendedName>
        <fullName evidence="4">PrgI family protein</fullName>
    </recommendedName>
</protein>
<proteinExistence type="predicted"/>
<name>A0A918HPF9_9ACTN</name>
<dbReference type="AlphaFoldDB" id="A0A918HPF9"/>
<reference evidence="2" key="2">
    <citation type="submission" date="2020-09" db="EMBL/GenBank/DDBJ databases">
        <authorList>
            <person name="Sun Q."/>
            <person name="Ohkuma M."/>
        </authorList>
    </citation>
    <scope>NUCLEOTIDE SEQUENCE</scope>
    <source>
        <strain evidence="2">JCM 4125</strain>
    </source>
</reference>
<gene>
    <name evidence="2" type="ORF">GCM10010226_82510</name>
</gene>
<reference evidence="2" key="1">
    <citation type="journal article" date="2014" name="Int. J. Syst. Evol. Microbiol.">
        <title>Complete genome sequence of Corynebacterium casei LMG S-19264T (=DSM 44701T), isolated from a smear-ripened cheese.</title>
        <authorList>
            <consortium name="US DOE Joint Genome Institute (JGI-PGF)"/>
            <person name="Walter F."/>
            <person name="Albersmeier A."/>
            <person name="Kalinowski J."/>
            <person name="Ruckert C."/>
        </authorList>
    </citation>
    <scope>NUCLEOTIDE SEQUENCE</scope>
    <source>
        <strain evidence="2">JCM 4125</strain>
    </source>
</reference>
<evidence type="ECO:0008006" key="4">
    <source>
        <dbReference type="Google" id="ProtNLM"/>
    </source>
</evidence>
<accession>A0A918HPF9</accession>
<dbReference type="InterPro" id="IPR049978">
    <property type="entry name" value="SCO6880-like"/>
</dbReference>
<keyword evidence="3" id="KW-1185">Reference proteome</keyword>
<keyword evidence="1" id="KW-0812">Transmembrane</keyword>
<keyword evidence="1" id="KW-0472">Membrane</keyword>
<sequence length="499" mass="55276">MTRSFTFPRPRPRGFLGRKFEADEQLVLGAGAVLTVVFLAALPGVPFKIIGTLSVALFTVWSVLLPFRGRTYLRWLEIQRSYRRGLRNSSLLYRSTAPFAGRWGDGRPTAVTAPAGVPPGMEWFEARTGFGTVTVLLQPSEAMFSAVVEVEGMKHFGGLDSEDKESLISAWEFLLRSTAESGGRIQRVQWLSKIIPTDPNAHIRDAAARRDPGAASWLDASYEQLLKRVAISAEDRRLFLALGIPYSRDLVEEASRYSTLAEGYGVVLGKEIETFIRNLGRAQLRWVRSLDEAALSSLFHHSYAPGHWLDDNRGMDRSTAWPAEVDARDETLIGARGFEAEEPWYSATAWVKQWPTVPVGVNFLAPLLLYLQDMIYTVGVTMELVPGERALAEALSDVTSEIGQADDTPGKLQDPRERREIRAAAGTVEEIAAGASGVRLTGWVTVTSSDKDELVRQKNDIRAAAAKSQLTLEWCDKEQWRAFANTLPLVGGILPEGRR</sequence>